<dbReference type="GO" id="GO:0005737">
    <property type="term" value="C:cytoplasm"/>
    <property type="evidence" value="ECO:0007669"/>
    <property type="project" value="TreeGrafter"/>
</dbReference>
<dbReference type="AlphaFoldDB" id="A0A835IGR3"/>
<feature type="non-terminal residue" evidence="2">
    <location>
        <position position="1"/>
    </location>
</feature>
<keyword evidence="1" id="KW-1133">Transmembrane helix</keyword>
<accession>A0A835IGR3</accession>
<dbReference type="InterPro" id="IPR044534">
    <property type="entry name" value="TTL1-4"/>
</dbReference>
<organism evidence="2 3">
    <name type="scientific">Coptis chinensis</name>
    <dbReference type="NCBI Taxonomy" id="261450"/>
    <lineage>
        <taxon>Eukaryota</taxon>
        <taxon>Viridiplantae</taxon>
        <taxon>Streptophyta</taxon>
        <taxon>Embryophyta</taxon>
        <taxon>Tracheophyta</taxon>
        <taxon>Spermatophyta</taxon>
        <taxon>Magnoliopsida</taxon>
        <taxon>Ranunculales</taxon>
        <taxon>Ranunculaceae</taxon>
        <taxon>Coptidoideae</taxon>
        <taxon>Coptis</taxon>
    </lineage>
</organism>
<feature type="transmembrane region" description="Helical" evidence="1">
    <location>
        <begin position="97"/>
        <end position="116"/>
    </location>
</feature>
<proteinExistence type="predicted"/>
<evidence type="ECO:0000256" key="1">
    <source>
        <dbReference type="SAM" id="Phobius"/>
    </source>
</evidence>
<dbReference type="PANTHER" id="PTHR46050:SF29">
    <property type="entry name" value="TPR REPEAT-CONTAINING THIOREDOXIN TTL4"/>
    <property type="match status" value="1"/>
</dbReference>
<keyword evidence="3" id="KW-1185">Reference proteome</keyword>
<protein>
    <submittedName>
        <fullName evidence="2">Uncharacterized protein</fullName>
    </submittedName>
</protein>
<comment type="caution">
    <text evidence="2">The sequence shown here is derived from an EMBL/GenBank/DDBJ whole genome shotgun (WGS) entry which is preliminary data.</text>
</comment>
<reference evidence="2 3" key="1">
    <citation type="submission" date="2020-10" db="EMBL/GenBank/DDBJ databases">
        <title>The Coptis chinensis genome and diversification of protoberbering-type alkaloids.</title>
        <authorList>
            <person name="Wang B."/>
            <person name="Shu S."/>
            <person name="Song C."/>
            <person name="Liu Y."/>
        </authorList>
    </citation>
    <scope>NUCLEOTIDE SEQUENCE [LARGE SCALE GENOMIC DNA]</scope>
    <source>
        <strain evidence="2">HL-2020</strain>
        <tissue evidence="2">Leaf</tissue>
    </source>
</reference>
<dbReference type="PANTHER" id="PTHR46050">
    <property type="entry name" value="TPR REPEAT-CONTAINING THIOREDOXIN"/>
    <property type="match status" value="1"/>
</dbReference>
<sequence>RLGQIENARQHLCFHGLQHDQVELQKLQLAERHLNRCLEARKIRDWKSAMREGDAAITAEADSFPQLFAYRAEALLELHQLVDADGGLSNIPKFEDIFSFIFSSLLLLLFCLDISYTPPVFG</sequence>
<evidence type="ECO:0000313" key="3">
    <source>
        <dbReference type="Proteomes" id="UP000631114"/>
    </source>
</evidence>
<dbReference type="OrthoDB" id="1996859at2759"/>
<keyword evidence="1" id="KW-0812">Transmembrane</keyword>
<dbReference type="EMBL" id="JADFTS010000003">
    <property type="protein sequence ID" value="KAF9616232.1"/>
    <property type="molecule type" value="Genomic_DNA"/>
</dbReference>
<evidence type="ECO:0000313" key="2">
    <source>
        <dbReference type="EMBL" id="KAF9616232.1"/>
    </source>
</evidence>
<dbReference type="Proteomes" id="UP000631114">
    <property type="component" value="Unassembled WGS sequence"/>
</dbReference>
<keyword evidence="1" id="KW-0472">Membrane</keyword>
<name>A0A835IGR3_9MAGN</name>
<gene>
    <name evidence="2" type="ORF">IFM89_029008</name>
</gene>